<reference evidence="1 2" key="1">
    <citation type="submission" date="2019-07" db="EMBL/GenBank/DDBJ databases">
        <title>The draft genome sequence of Aquimarina algiphila M91.</title>
        <authorList>
            <person name="Meng X."/>
        </authorList>
    </citation>
    <scope>NUCLEOTIDE SEQUENCE [LARGE SCALE GENOMIC DNA]</scope>
    <source>
        <strain evidence="1 2">M91</strain>
    </source>
</reference>
<accession>A0A554VHI8</accession>
<gene>
    <name evidence="1" type="ORF">FOF46_17225</name>
</gene>
<dbReference type="AlphaFoldDB" id="A0A554VHI8"/>
<sequence length="68" mass="7661">MEYKYNIFYNDGSFKERGTGDLSSLERLIPPEILKLVSSLEETNLNKNINVSATTESFSVTINSITKV</sequence>
<name>A0A554VHI8_9FLAO</name>
<keyword evidence="2" id="KW-1185">Reference proteome</keyword>
<dbReference type="Proteomes" id="UP000318833">
    <property type="component" value="Unassembled WGS sequence"/>
</dbReference>
<evidence type="ECO:0000313" key="1">
    <source>
        <dbReference type="EMBL" id="TSE06965.1"/>
    </source>
</evidence>
<organism evidence="1 2">
    <name type="scientific">Aquimarina algiphila</name>
    <dbReference type="NCBI Taxonomy" id="2047982"/>
    <lineage>
        <taxon>Bacteria</taxon>
        <taxon>Pseudomonadati</taxon>
        <taxon>Bacteroidota</taxon>
        <taxon>Flavobacteriia</taxon>
        <taxon>Flavobacteriales</taxon>
        <taxon>Flavobacteriaceae</taxon>
        <taxon>Aquimarina</taxon>
    </lineage>
</organism>
<dbReference type="RefSeq" id="WP_143917313.1">
    <property type="nucleotide sequence ID" value="NZ_CANMXV010000021.1"/>
</dbReference>
<proteinExistence type="predicted"/>
<comment type="caution">
    <text evidence="1">The sequence shown here is derived from an EMBL/GenBank/DDBJ whole genome shotgun (WGS) entry which is preliminary data.</text>
</comment>
<protein>
    <submittedName>
        <fullName evidence="1">Uncharacterized protein</fullName>
    </submittedName>
</protein>
<evidence type="ECO:0000313" key="2">
    <source>
        <dbReference type="Proteomes" id="UP000318833"/>
    </source>
</evidence>
<dbReference type="EMBL" id="VLNR01000038">
    <property type="protein sequence ID" value="TSE06965.1"/>
    <property type="molecule type" value="Genomic_DNA"/>
</dbReference>